<dbReference type="Pfam" id="PF00204">
    <property type="entry name" value="DNA_gyraseB"/>
    <property type="match status" value="1"/>
</dbReference>
<dbReference type="InterPro" id="IPR002288">
    <property type="entry name" value="DNA_gyrase_B_C"/>
</dbReference>
<evidence type="ECO:0000256" key="7">
    <source>
        <dbReference type="ARBA" id="ARBA00023029"/>
    </source>
</evidence>
<dbReference type="CDD" id="cd00822">
    <property type="entry name" value="TopoII_Trans_DNA_gyrase"/>
    <property type="match status" value="1"/>
</dbReference>
<comment type="subunit">
    <text evidence="10">Heterotetramer, composed of two GyrA and two GyrB chains. In the heterotetramer, GyrA contains the active site tyrosine that forms a transient covalent intermediate with DNA, while GyrB binds cofactors and catalyzes ATP hydrolysis.</text>
</comment>
<dbReference type="InterPro" id="IPR020568">
    <property type="entry name" value="Ribosomal_Su5_D2-typ_SF"/>
</dbReference>
<keyword evidence="7 10" id="KW-0799">Topoisomerase</keyword>
<dbReference type="SUPFAM" id="SSF54211">
    <property type="entry name" value="Ribosomal protein S5 domain 2-like"/>
    <property type="match status" value="1"/>
</dbReference>
<dbReference type="FunFam" id="3.40.50.670:FF:000002">
    <property type="entry name" value="DNA gyrase subunit B"/>
    <property type="match status" value="1"/>
</dbReference>
<dbReference type="InterPro" id="IPR013760">
    <property type="entry name" value="Topo_IIA-like_dom_sf"/>
</dbReference>
<sequence length="621" mass="69762">MDYTAKDIAVLDDLEAVRKRPGMYIGSVGAKGLHHLLWEVVDNSVDEALAGYCDKIIVTLHSDGSASVEDNGRGIPVDMHELGRPALEIVMTKLHAGGKFGKKLYKVAGGLHGVGVSVVNALSEWLEVWVKRDGKVYYQRYERGVPKTDVIVVGEANGTGTTVRFKPDPEIFEELKFDYEVVSRRLKEIAYLNAGLRIILKDERNGKEKEFFFTEGIVGLLKSLNRGKKVLHEPIYIKGSRNDIIVEVALQFTDSEIESVHAFTNSIKNVDGGTHVVGFKAGLTRAVNEFGKRTFKKFEILSGVEIREGLTAVISIRIPNPQFEGQTKSKLTNSEVKTAVESVVYSGMMEWFEENPKEAEELLNRFMLIKRAREAAKRAKELVRKREEISITLPGKLADCSSKRVEERELFIVEGDSAGGSAKQARDRRFQAILPIRGKIINVEKAGMVKILKNEEIKAIITAIGAGIDENFDLSKARYSKVIIMTDADVDGSHIRTLLLAFFYRHMKPLIEAGRLFIAQPPLYAVKKGGKIYYAYSDSELKKLLEKLGDAEVQRYKGLGEMNPEQLWETTMNPEKRVLIRVKIEDAKKADELFRILMGEDVESRKNFILMHAKEVRSLDV</sequence>
<evidence type="ECO:0000256" key="8">
    <source>
        <dbReference type="ARBA" id="ARBA00023125"/>
    </source>
</evidence>
<comment type="miscellaneous">
    <text evidence="10">Few gyrases are as efficient as E.coli at forming negative supercoils. Not all organisms have 2 type II topoisomerases; in organisms with a single type II topoisomerase this enzyme also has to decatenate newly replicated chromosomes.</text>
</comment>
<dbReference type="PANTHER" id="PTHR45866:SF1">
    <property type="entry name" value="DNA GYRASE SUBUNIT B, MITOCHONDRIAL"/>
    <property type="match status" value="1"/>
</dbReference>
<evidence type="ECO:0000256" key="3">
    <source>
        <dbReference type="ARBA" id="ARBA00022723"/>
    </source>
</evidence>
<feature type="site" description="Interaction with DNA" evidence="10">
    <location>
        <position position="442"/>
    </location>
</feature>
<keyword evidence="4 10" id="KW-0547">Nucleotide-binding</keyword>
<dbReference type="Gene3D" id="3.30.230.10">
    <property type="match status" value="1"/>
</dbReference>
<dbReference type="InterPro" id="IPR006171">
    <property type="entry name" value="TOPRIM_dom"/>
</dbReference>
<evidence type="ECO:0000256" key="2">
    <source>
        <dbReference type="ARBA" id="ARBA00010708"/>
    </source>
</evidence>
<dbReference type="GO" id="GO:0046872">
    <property type="term" value="F:metal ion binding"/>
    <property type="evidence" value="ECO:0007669"/>
    <property type="project" value="UniProtKB-KW"/>
</dbReference>
<dbReference type="Pfam" id="PF01751">
    <property type="entry name" value="Toprim"/>
    <property type="match status" value="1"/>
</dbReference>
<dbReference type="Pfam" id="PF00986">
    <property type="entry name" value="DNA_gyraseB_C"/>
    <property type="match status" value="1"/>
</dbReference>
<protein>
    <recommendedName>
        <fullName evidence="10">DNA gyrase subunit B</fullName>
        <ecNumber evidence="10">5.6.2.2</ecNumber>
    </recommendedName>
</protein>
<dbReference type="PRINTS" id="PR00418">
    <property type="entry name" value="TPI2FAMILY"/>
</dbReference>
<dbReference type="GO" id="GO:0005694">
    <property type="term" value="C:chromosome"/>
    <property type="evidence" value="ECO:0007669"/>
    <property type="project" value="InterPro"/>
</dbReference>
<keyword evidence="6 10" id="KW-0460">Magnesium</keyword>
<dbReference type="InterPro" id="IPR003594">
    <property type="entry name" value="HATPase_dom"/>
</dbReference>
<dbReference type="EMBL" id="DSLA01000089">
    <property type="protein sequence ID" value="HEH35605.1"/>
    <property type="molecule type" value="Genomic_DNA"/>
</dbReference>
<feature type="binding site" evidence="10">
    <location>
        <position position="487"/>
    </location>
    <ligand>
        <name>Mg(2+)</name>
        <dbReference type="ChEBI" id="CHEBI:18420"/>
        <label>1</label>
        <note>catalytic</note>
    </ligand>
</feature>
<dbReference type="CDD" id="cd03366">
    <property type="entry name" value="TOPRIM_TopoIIA_GyrB"/>
    <property type="match status" value="1"/>
</dbReference>
<dbReference type="GO" id="GO:0006261">
    <property type="term" value="P:DNA-templated DNA replication"/>
    <property type="evidence" value="ECO:0007669"/>
    <property type="project" value="UniProtKB-UniRule"/>
</dbReference>
<name>A0A7J2TJ74_ARCFL</name>
<comment type="caution">
    <text evidence="12">The sequence shown here is derived from an EMBL/GenBank/DDBJ whole genome shotgun (WGS) entry which is preliminary data.</text>
</comment>
<keyword evidence="10" id="KW-0963">Cytoplasm</keyword>
<keyword evidence="9 10" id="KW-0413">Isomerase</keyword>
<comment type="subcellular location">
    <subcellularLocation>
        <location evidence="10">Cytoplasm</location>
    </subcellularLocation>
</comment>
<evidence type="ECO:0000256" key="6">
    <source>
        <dbReference type="ARBA" id="ARBA00022842"/>
    </source>
</evidence>
<dbReference type="FunFam" id="3.30.565.10:FF:000002">
    <property type="entry name" value="DNA gyrase subunit B"/>
    <property type="match status" value="1"/>
</dbReference>
<dbReference type="InterPro" id="IPR013506">
    <property type="entry name" value="Topo_IIA_bsu_dom2"/>
</dbReference>
<evidence type="ECO:0000313" key="12">
    <source>
        <dbReference type="EMBL" id="HEH35605.1"/>
    </source>
</evidence>
<dbReference type="CDD" id="cd16928">
    <property type="entry name" value="HATPase_GyrB-like"/>
    <property type="match status" value="1"/>
</dbReference>
<evidence type="ECO:0000256" key="9">
    <source>
        <dbReference type="ARBA" id="ARBA00023235"/>
    </source>
</evidence>
<reference evidence="12" key="1">
    <citation type="journal article" date="2020" name="mSystems">
        <title>Genome- and Community-Level Interaction Insights into Carbon Utilization and Element Cycling Functions of Hydrothermarchaeota in Hydrothermal Sediment.</title>
        <authorList>
            <person name="Zhou Z."/>
            <person name="Liu Y."/>
            <person name="Xu W."/>
            <person name="Pan J."/>
            <person name="Luo Z.H."/>
            <person name="Li M."/>
        </authorList>
    </citation>
    <scope>NUCLEOTIDE SEQUENCE [LARGE SCALE GENOMIC DNA]</scope>
    <source>
        <strain evidence="12">SpSt-26</strain>
    </source>
</reference>
<dbReference type="GO" id="GO:0005524">
    <property type="term" value="F:ATP binding"/>
    <property type="evidence" value="ECO:0007669"/>
    <property type="project" value="UniProtKB-UniRule"/>
</dbReference>
<dbReference type="InterPro" id="IPR018522">
    <property type="entry name" value="TopoIIA_CS"/>
</dbReference>
<dbReference type="EC" id="5.6.2.2" evidence="10"/>
<proteinExistence type="inferred from homology"/>
<feature type="binding site" evidence="10">
    <location>
        <position position="489"/>
    </location>
    <ligand>
        <name>Mg(2+)</name>
        <dbReference type="ChEBI" id="CHEBI:18420"/>
        <label>2</label>
    </ligand>
</feature>
<keyword evidence="5 10" id="KW-0067">ATP-binding</keyword>
<dbReference type="PROSITE" id="PS50880">
    <property type="entry name" value="TOPRIM"/>
    <property type="match status" value="1"/>
</dbReference>
<keyword evidence="3 10" id="KW-0479">Metal-binding</keyword>
<evidence type="ECO:0000259" key="11">
    <source>
        <dbReference type="PROSITE" id="PS50880"/>
    </source>
</evidence>
<evidence type="ECO:0000256" key="5">
    <source>
        <dbReference type="ARBA" id="ARBA00022840"/>
    </source>
</evidence>
<feature type="binding site" evidence="10">
    <location>
        <position position="414"/>
    </location>
    <ligand>
        <name>Mg(2+)</name>
        <dbReference type="ChEBI" id="CHEBI:18420"/>
        <label>1</label>
        <note>catalytic</note>
    </ligand>
</feature>
<evidence type="ECO:0000256" key="4">
    <source>
        <dbReference type="ARBA" id="ARBA00022741"/>
    </source>
</evidence>
<dbReference type="PRINTS" id="PR01159">
    <property type="entry name" value="DNAGYRASEB"/>
</dbReference>
<dbReference type="NCBIfam" id="NF004189">
    <property type="entry name" value="PRK05644.1"/>
    <property type="match status" value="1"/>
</dbReference>
<dbReference type="SUPFAM" id="SSF55874">
    <property type="entry name" value="ATPase domain of HSP90 chaperone/DNA topoisomerase II/histidine kinase"/>
    <property type="match status" value="1"/>
</dbReference>
<dbReference type="NCBIfam" id="TIGR01059">
    <property type="entry name" value="gyrB"/>
    <property type="match status" value="1"/>
</dbReference>
<comment type="cofactor">
    <cofactor evidence="10">
        <name>Mg(2+)</name>
        <dbReference type="ChEBI" id="CHEBI:18420"/>
    </cofactor>
    <cofactor evidence="10">
        <name>Mn(2+)</name>
        <dbReference type="ChEBI" id="CHEBI:29035"/>
    </cofactor>
    <cofactor evidence="10">
        <name>Ca(2+)</name>
        <dbReference type="ChEBI" id="CHEBI:29108"/>
    </cofactor>
    <text evidence="10">Binds two Mg(2+) per subunit. The magnesium ions form salt bridges with both the protein and the DNA. Can also accept other divalent metal cations, such as Mn(2+) or Ca(2+).</text>
</comment>
<organism evidence="12">
    <name type="scientific">Archaeoglobus fulgidus</name>
    <dbReference type="NCBI Taxonomy" id="2234"/>
    <lineage>
        <taxon>Archaea</taxon>
        <taxon>Methanobacteriati</taxon>
        <taxon>Methanobacteriota</taxon>
        <taxon>Archaeoglobi</taxon>
        <taxon>Archaeoglobales</taxon>
        <taxon>Archaeoglobaceae</taxon>
        <taxon>Archaeoglobus</taxon>
    </lineage>
</organism>
<dbReference type="Pfam" id="PF02518">
    <property type="entry name" value="HATPase_c"/>
    <property type="match status" value="1"/>
</dbReference>
<dbReference type="InterPro" id="IPR036890">
    <property type="entry name" value="HATPase_C_sf"/>
</dbReference>
<dbReference type="HAMAP" id="MF_01898">
    <property type="entry name" value="GyrB"/>
    <property type="match status" value="1"/>
</dbReference>
<accession>A0A7J2TJ74</accession>
<feature type="binding site" evidence="10">
    <location>
        <position position="487"/>
    </location>
    <ligand>
        <name>Mg(2+)</name>
        <dbReference type="ChEBI" id="CHEBI:18420"/>
        <label>2</label>
    </ligand>
</feature>
<dbReference type="GO" id="GO:0005737">
    <property type="term" value="C:cytoplasm"/>
    <property type="evidence" value="ECO:0007669"/>
    <property type="project" value="UniProtKB-SubCell"/>
</dbReference>
<dbReference type="GO" id="GO:0006265">
    <property type="term" value="P:DNA topological change"/>
    <property type="evidence" value="ECO:0007669"/>
    <property type="project" value="UniProtKB-UniRule"/>
</dbReference>
<dbReference type="SMART" id="SM00433">
    <property type="entry name" value="TOP2c"/>
    <property type="match status" value="1"/>
</dbReference>
<dbReference type="PROSITE" id="PS00177">
    <property type="entry name" value="TOPOISOMERASE_II"/>
    <property type="match status" value="1"/>
</dbReference>
<dbReference type="GO" id="GO:0003918">
    <property type="term" value="F:DNA topoisomerase type II (double strand cut, ATP-hydrolyzing) activity"/>
    <property type="evidence" value="ECO:0007669"/>
    <property type="project" value="UniProtKB-UniRule"/>
</dbReference>
<keyword evidence="8" id="KW-0238">DNA-binding</keyword>
<dbReference type="InterPro" id="IPR011557">
    <property type="entry name" value="GyrB"/>
</dbReference>
<evidence type="ECO:0000256" key="1">
    <source>
        <dbReference type="ARBA" id="ARBA00000185"/>
    </source>
</evidence>
<feature type="site" description="Interaction with DNA" evidence="10">
    <location>
        <position position="439"/>
    </location>
</feature>
<comment type="similarity">
    <text evidence="2 10">Belongs to the type II topoisomerase GyrB family.</text>
</comment>
<comment type="catalytic activity">
    <reaction evidence="1 10">
        <text>ATP-dependent breakage, passage and rejoining of double-stranded DNA.</text>
        <dbReference type="EC" id="5.6.2.2"/>
    </reaction>
</comment>
<dbReference type="InterPro" id="IPR034160">
    <property type="entry name" value="TOPRIM_GyrB"/>
</dbReference>
<dbReference type="AlphaFoldDB" id="A0A7J2TJ74"/>
<dbReference type="Gene3D" id="3.30.565.10">
    <property type="entry name" value="Histidine kinase-like ATPase, C-terminal domain"/>
    <property type="match status" value="1"/>
</dbReference>
<dbReference type="InterPro" id="IPR014721">
    <property type="entry name" value="Ribsml_uS5_D2-typ_fold_subgr"/>
</dbReference>
<dbReference type="SUPFAM" id="SSF56719">
    <property type="entry name" value="Type II DNA topoisomerase"/>
    <property type="match status" value="1"/>
</dbReference>
<dbReference type="PANTHER" id="PTHR45866">
    <property type="entry name" value="DNA GYRASE/TOPOISOMERASE SUBUNIT B"/>
    <property type="match status" value="1"/>
</dbReference>
<dbReference type="SMART" id="SM00387">
    <property type="entry name" value="HATPase_c"/>
    <property type="match status" value="1"/>
</dbReference>
<dbReference type="GO" id="GO:0003677">
    <property type="term" value="F:DNA binding"/>
    <property type="evidence" value="ECO:0007669"/>
    <property type="project" value="UniProtKB-KW"/>
</dbReference>
<dbReference type="InterPro" id="IPR013759">
    <property type="entry name" value="Topo_IIA_B_C"/>
</dbReference>
<dbReference type="Gene3D" id="3.40.50.670">
    <property type="match status" value="1"/>
</dbReference>
<feature type="domain" description="Toprim" evidence="11">
    <location>
        <begin position="408"/>
        <end position="522"/>
    </location>
</feature>
<comment type="function">
    <text evidence="10">A type II topoisomerase that negatively supercoils closed circular double-stranded (ds) DNA in an ATP-dependent manner to modulate DNA topology and maintain chromosomes in an underwound state. Negative supercoiling favors strand separation, and DNA replication, transcription, recombination and repair, all of which involve strand separation. Also able to catalyze the interconversion of other topological isomers of dsDNA rings, including catenanes and knotted rings. Type II topoisomerases break and join 2 DNA strands simultaneously in an ATP-dependent manner.</text>
</comment>
<dbReference type="NCBIfam" id="NF011501">
    <property type="entry name" value="PRK14939.1"/>
    <property type="match status" value="1"/>
</dbReference>
<gene>
    <name evidence="10 12" type="primary">gyrB</name>
    <name evidence="12" type="ORF">ENP88_05585</name>
</gene>
<dbReference type="InterPro" id="IPR001241">
    <property type="entry name" value="Topo_IIA"/>
</dbReference>
<dbReference type="InterPro" id="IPR000565">
    <property type="entry name" value="Topo_IIA_B"/>
</dbReference>
<evidence type="ECO:0000256" key="10">
    <source>
        <dbReference type="HAMAP-Rule" id="MF_01898"/>
    </source>
</evidence>